<dbReference type="PANTHER" id="PTHR25462:SF229">
    <property type="entry name" value="TRANSCRIPTION INTERMEDIARY FACTOR 1-BETA"/>
    <property type="match status" value="1"/>
</dbReference>
<dbReference type="Pfam" id="PF01436">
    <property type="entry name" value="NHL"/>
    <property type="match status" value="1"/>
</dbReference>
<sequence>MEQQQQCAVKCDLCGTNENATKFCMHCRETMCGHCSEIHSKSIASQAHEIIRRSLVSSYDILDDMKCSVHQSKLCEMYCVTCDKIVCTKCVTDNHRGHEFDQLDKLFKTKPKEFETLLKDFNQIVTPKYLRECEILEKRLLEIEYNQAATETEIHDQAEAFKACVGTLEEKLKRMSQVVIKSEKQPIKNALASKRENYTQLQKTIKEMQVVLEKHHIANIPLLLNNIRQRLSALSSEEDIAIHTETAVFEKYEISLERLETFFGQFSVGTPGDLRKRTLPPVKTPIFVKKVIEIRGTSPLSSVTIANEKELLISGDKYGFQISKESGNVQMEVFQKFGLREPAVVLSNGLLVARDGKCPNKIVKILSNQVRTVFLDLTVDIITGLHITRKSEILVSVVQSEDCSGEVLKYDKLGEAALRIYQKESGEALFAYPTSVTENLNGDIWVVDKETDSIEILDRFGLYRFTYKNSDILKNFKPHSLTSDSNGNILISDRGNQTIHVIDRDGRALRYLDTASLGISPTGLAVEAPGLLWALDSDKRCCSLLNYF</sequence>
<dbReference type="CDD" id="cd19757">
    <property type="entry name" value="Bbox1"/>
    <property type="match status" value="1"/>
</dbReference>
<dbReference type="EnsemblMetazoa" id="G15075.3">
    <property type="protein sequence ID" value="G15075.3:cds"/>
    <property type="gene ID" value="G15075"/>
</dbReference>
<dbReference type="EnsemblMetazoa" id="G15075.1">
    <property type="protein sequence ID" value="G15075.1:cds"/>
    <property type="gene ID" value="G15075"/>
</dbReference>
<dbReference type="GO" id="GO:0008270">
    <property type="term" value="F:zinc ion binding"/>
    <property type="evidence" value="ECO:0007669"/>
    <property type="project" value="UniProtKB-KW"/>
</dbReference>
<dbReference type="InterPro" id="IPR000315">
    <property type="entry name" value="Znf_B-box"/>
</dbReference>
<keyword evidence="2" id="KW-0863">Zinc-finger</keyword>
<evidence type="ECO:0000256" key="1">
    <source>
        <dbReference type="ARBA" id="ARBA00022737"/>
    </source>
</evidence>
<evidence type="ECO:0000259" key="4">
    <source>
        <dbReference type="PROSITE" id="PS50119"/>
    </source>
</evidence>
<feature type="repeat" description="NHL" evidence="3">
    <location>
        <begin position="462"/>
        <end position="505"/>
    </location>
</feature>
<dbReference type="EnsemblMetazoa" id="G15075.2">
    <property type="protein sequence ID" value="G15075.2:cds"/>
    <property type="gene ID" value="G15075"/>
</dbReference>
<evidence type="ECO:0000256" key="3">
    <source>
        <dbReference type="PROSITE-ProRule" id="PRU00504"/>
    </source>
</evidence>
<keyword evidence="6" id="KW-1185">Reference proteome</keyword>
<proteinExistence type="predicted"/>
<evidence type="ECO:0000256" key="2">
    <source>
        <dbReference type="PROSITE-ProRule" id="PRU00024"/>
    </source>
</evidence>
<keyword evidence="2" id="KW-0862">Zinc</keyword>
<dbReference type="Gene3D" id="2.120.10.30">
    <property type="entry name" value="TolB, C-terminal domain"/>
    <property type="match status" value="1"/>
</dbReference>
<evidence type="ECO:0000313" key="6">
    <source>
        <dbReference type="Proteomes" id="UP000005408"/>
    </source>
</evidence>
<keyword evidence="1" id="KW-0677">Repeat</keyword>
<dbReference type="OMA" id="ERCCEIH"/>
<organism evidence="5 6">
    <name type="scientific">Magallana gigas</name>
    <name type="common">Pacific oyster</name>
    <name type="synonym">Crassostrea gigas</name>
    <dbReference type="NCBI Taxonomy" id="29159"/>
    <lineage>
        <taxon>Eukaryota</taxon>
        <taxon>Metazoa</taxon>
        <taxon>Spiralia</taxon>
        <taxon>Lophotrochozoa</taxon>
        <taxon>Mollusca</taxon>
        <taxon>Bivalvia</taxon>
        <taxon>Autobranchia</taxon>
        <taxon>Pteriomorphia</taxon>
        <taxon>Ostreida</taxon>
        <taxon>Ostreoidea</taxon>
        <taxon>Ostreidae</taxon>
        <taxon>Magallana</taxon>
    </lineage>
</organism>
<dbReference type="PROSITE" id="PS51125">
    <property type="entry name" value="NHL"/>
    <property type="match status" value="1"/>
</dbReference>
<dbReference type="SUPFAM" id="SSF57845">
    <property type="entry name" value="B-box zinc-binding domain"/>
    <property type="match status" value="1"/>
</dbReference>
<dbReference type="GO" id="GO:0006513">
    <property type="term" value="P:protein monoubiquitination"/>
    <property type="evidence" value="ECO:0007669"/>
    <property type="project" value="TreeGrafter"/>
</dbReference>
<protein>
    <recommendedName>
        <fullName evidence="4">B box-type domain-containing protein</fullName>
    </recommendedName>
</protein>
<dbReference type="CDD" id="cd19756">
    <property type="entry name" value="Bbox2"/>
    <property type="match status" value="1"/>
</dbReference>
<dbReference type="InterPro" id="IPR001258">
    <property type="entry name" value="NHL_repeat"/>
</dbReference>
<dbReference type="SUPFAM" id="SSF63829">
    <property type="entry name" value="Calcium-dependent phosphotriesterase"/>
    <property type="match status" value="1"/>
</dbReference>
<dbReference type="EnsemblMetazoa" id="G15075.6">
    <property type="protein sequence ID" value="G15075.6:cds"/>
    <property type="gene ID" value="G15075"/>
</dbReference>
<dbReference type="Gene3D" id="3.30.160.60">
    <property type="entry name" value="Classic Zinc Finger"/>
    <property type="match status" value="1"/>
</dbReference>
<name>A0A8W8IMX3_MAGGI</name>
<reference evidence="5" key="1">
    <citation type="submission" date="2022-08" db="UniProtKB">
        <authorList>
            <consortium name="EnsemblMetazoa"/>
        </authorList>
    </citation>
    <scope>IDENTIFICATION</scope>
    <source>
        <strain evidence="5">05x7-T-G4-1.051#20</strain>
    </source>
</reference>
<evidence type="ECO:0000313" key="5">
    <source>
        <dbReference type="EnsemblMetazoa" id="G15075.3:cds"/>
    </source>
</evidence>
<accession>A0A8W8IMX3</accession>
<dbReference type="PANTHER" id="PTHR25462">
    <property type="entry name" value="BONUS, ISOFORM C-RELATED"/>
    <property type="match status" value="1"/>
</dbReference>
<feature type="domain" description="B box-type" evidence="4">
    <location>
        <begin position="62"/>
        <end position="103"/>
    </location>
</feature>
<keyword evidence="2" id="KW-0479">Metal-binding</keyword>
<dbReference type="OrthoDB" id="8062037at2759"/>
<dbReference type="Pfam" id="PF00643">
    <property type="entry name" value="zf-B_box"/>
    <property type="match status" value="1"/>
</dbReference>
<dbReference type="InterPro" id="IPR011042">
    <property type="entry name" value="6-blade_b-propeller_TolB-like"/>
</dbReference>
<dbReference type="Proteomes" id="UP000005408">
    <property type="component" value="Unassembled WGS sequence"/>
</dbReference>
<dbReference type="GO" id="GO:0061630">
    <property type="term" value="F:ubiquitin protein ligase activity"/>
    <property type="evidence" value="ECO:0007669"/>
    <property type="project" value="TreeGrafter"/>
</dbReference>
<dbReference type="SMART" id="SM00336">
    <property type="entry name" value="BBOX"/>
    <property type="match status" value="2"/>
</dbReference>
<dbReference type="EnsemblMetazoa" id="G15075.4">
    <property type="protein sequence ID" value="G15075.4:cds"/>
    <property type="gene ID" value="G15075"/>
</dbReference>
<dbReference type="InterPro" id="IPR047153">
    <property type="entry name" value="TRIM45/56/19-like"/>
</dbReference>
<dbReference type="PROSITE" id="PS50119">
    <property type="entry name" value="ZF_BBOX"/>
    <property type="match status" value="2"/>
</dbReference>
<feature type="domain" description="B box-type" evidence="4">
    <location>
        <begin position="6"/>
        <end position="53"/>
    </location>
</feature>
<dbReference type="AlphaFoldDB" id="A0A8W8IMX3"/>